<dbReference type="GO" id="GO:0046982">
    <property type="term" value="F:protein heterodimerization activity"/>
    <property type="evidence" value="ECO:0007669"/>
    <property type="project" value="InterPro"/>
</dbReference>
<evidence type="ECO:0000256" key="1">
    <source>
        <dbReference type="ARBA" id="ARBA00004123"/>
    </source>
</evidence>
<dbReference type="GO" id="GO:0051123">
    <property type="term" value="P:RNA polymerase II preinitiation complex assembly"/>
    <property type="evidence" value="ECO:0007669"/>
    <property type="project" value="TreeGrafter"/>
</dbReference>
<dbReference type="Gene3D" id="1.10.20.10">
    <property type="entry name" value="Histone, subunit A"/>
    <property type="match status" value="1"/>
</dbReference>
<gene>
    <name evidence="7" type="ORF">BN980_GECA16s02452g</name>
    <name evidence="8" type="ORF">DV451_000419</name>
</gene>
<proteinExistence type="inferred from homology"/>
<sequence length="119" mass="13686">MSNQEYTRKRRRPNLFHNDLRSLLYAFGDVPDPDPESIATLDDILQGFIIDICHESARVAKTSGRAKIKVDDFKFAVRNDPKKLGRIEELLQLQKVIQDAKRLFDNAEGKPTKESKSEK</sequence>
<comment type="similarity">
    <text evidence="5">Belongs to the TAF13 family.</text>
</comment>
<dbReference type="Proteomes" id="UP000242525">
    <property type="component" value="Unassembled WGS sequence"/>
</dbReference>
<evidence type="ECO:0000256" key="6">
    <source>
        <dbReference type="ARBA" id="ARBA00040136"/>
    </source>
</evidence>
<evidence type="ECO:0000256" key="4">
    <source>
        <dbReference type="ARBA" id="ARBA00023242"/>
    </source>
</evidence>
<dbReference type="InterPro" id="IPR003195">
    <property type="entry name" value="TFIID_TAF13"/>
</dbReference>
<evidence type="ECO:0000313" key="8">
    <source>
        <dbReference type="EMBL" id="KAF5104663.1"/>
    </source>
</evidence>
<keyword evidence="4" id="KW-0539">Nucleus</keyword>
<comment type="caution">
    <text evidence="7">The sequence shown here is derived from an EMBL/GenBank/DDBJ whole genome shotgun (WGS) entry which is preliminary data.</text>
</comment>
<protein>
    <recommendedName>
        <fullName evidence="6">Transcription initiation factor TFIID subunit 13</fullName>
    </recommendedName>
</protein>
<evidence type="ECO:0000313" key="7">
    <source>
        <dbReference type="EMBL" id="CDO56750.1"/>
    </source>
</evidence>
<dbReference type="AlphaFoldDB" id="A0A0J9XIJ4"/>
<dbReference type="STRING" id="1173061.A0A0J9XIJ4"/>
<organism evidence="7 9">
    <name type="scientific">Geotrichum candidum</name>
    <name type="common">Oospora lactis</name>
    <name type="synonym">Dipodascus geotrichum</name>
    <dbReference type="NCBI Taxonomy" id="1173061"/>
    <lineage>
        <taxon>Eukaryota</taxon>
        <taxon>Fungi</taxon>
        <taxon>Dikarya</taxon>
        <taxon>Ascomycota</taxon>
        <taxon>Saccharomycotina</taxon>
        <taxon>Dipodascomycetes</taxon>
        <taxon>Dipodascales</taxon>
        <taxon>Dipodascaceae</taxon>
        <taxon>Geotrichum</taxon>
    </lineage>
</organism>
<keyword evidence="2" id="KW-0805">Transcription regulation</keyword>
<reference evidence="8" key="3">
    <citation type="submission" date="2020-01" db="EMBL/GenBank/DDBJ databases">
        <authorList>
            <person name="Perkins V."/>
            <person name="Lessard M.-H."/>
            <person name="Dugat-Bony E."/>
            <person name="Frenette M."/>
            <person name="Labrie S."/>
        </authorList>
    </citation>
    <scope>NUCLEOTIDE SEQUENCE</scope>
    <source>
        <strain evidence="8">LMA-70</strain>
    </source>
</reference>
<accession>A0A0J9XIJ4</accession>
<reference evidence="8" key="2">
    <citation type="journal article" date="2020" name="Front. Microbiol.">
        <title>Phenotypic and Genetic Characterization of the Cheese Ripening Yeast Geotrichum candidum.</title>
        <authorList>
            <person name="Perkins V."/>
            <person name="Vignola S."/>
            <person name="Lessard M.H."/>
            <person name="Plante P.L."/>
            <person name="Corbeil J."/>
            <person name="Dugat-Bony E."/>
            <person name="Frenette M."/>
            <person name="Labrie S."/>
        </authorList>
    </citation>
    <scope>NUCLEOTIDE SEQUENCE</scope>
    <source>
        <strain evidence="8">LMA-70</strain>
    </source>
</reference>
<keyword evidence="3" id="KW-0804">Transcription</keyword>
<comment type="subcellular location">
    <subcellularLocation>
        <location evidence="1">Nucleus</location>
    </subcellularLocation>
</comment>
<dbReference type="Proteomes" id="UP000750522">
    <property type="component" value="Unassembled WGS sequence"/>
</dbReference>
<evidence type="ECO:0000256" key="3">
    <source>
        <dbReference type="ARBA" id="ARBA00023163"/>
    </source>
</evidence>
<dbReference type="InterPro" id="IPR009072">
    <property type="entry name" value="Histone-fold"/>
</dbReference>
<dbReference type="PANTHER" id="PTHR11380:SF5">
    <property type="entry name" value="TRANSCRIPTION INITIATION FACTOR TFIID SUBUNIT 13"/>
    <property type="match status" value="1"/>
</dbReference>
<dbReference type="EMBL" id="QQZK01000005">
    <property type="protein sequence ID" value="KAF5104663.1"/>
    <property type="molecule type" value="Genomic_DNA"/>
</dbReference>
<dbReference type="SUPFAM" id="SSF47113">
    <property type="entry name" value="Histone-fold"/>
    <property type="match status" value="1"/>
</dbReference>
<dbReference type="PANTHER" id="PTHR11380">
    <property type="entry name" value="TRANSCRIPTION INITIATION FACTOR TFIID/SUPT3-RELATED"/>
    <property type="match status" value="1"/>
</dbReference>
<reference evidence="7 9" key="1">
    <citation type="submission" date="2014-03" db="EMBL/GenBank/DDBJ databases">
        <authorList>
            <person name="Casaregola S."/>
        </authorList>
    </citation>
    <scope>NUCLEOTIDE SEQUENCE [LARGE SCALE GENOMIC DNA]</scope>
    <source>
        <strain evidence="7 9">CLIB 918</strain>
    </source>
</reference>
<dbReference type="CDD" id="cd07978">
    <property type="entry name" value="HFD_TAF13"/>
    <property type="match status" value="1"/>
</dbReference>
<dbReference type="Pfam" id="PF02269">
    <property type="entry name" value="TFIID-18kDa"/>
    <property type="match status" value="1"/>
</dbReference>
<name>A0A0J9XIJ4_GEOCN</name>
<evidence type="ECO:0000256" key="2">
    <source>
        <dbReference type="ARBA" id="ARBA00023015"/>
    </source>
</evidence>
<dbReference type="OrthoDB" id="10266074at2759"/>
<dbReference type="GO" id="GO:0005669">
    <property type="term" value="C:transcription factor TFIID complex"/>
    <property type="evidence" value="ECO:0007669"/>
    <property type="project" value="TreeGrafter"/>
</dbReference>
<evidence type="ECO:0000313" key="9">
    <source>
        <dbReference type="Proteomes" id="UP000242525"/>
    </source>
</evidence>
<evidence type="ECO:0000256" key="5">
    <source>
        <dbReference type="ARBA" id="ARBA00038392"/>
    </source>
</evidence>
<dbReference type="EMBL" id="CCBN010000016">
    <property type="protein sequence ID" value="CDO56750.1"/>
    <property type="molecule type" value="Genomic_DNA"/>
</dbReference>
<keyword evidence="9" id="KW-1185">Reference proteome</keyword>